<reference evidence="1 2" key="1">
    <citation type="submission" date="2019-12" db="EMBL/GenBank/DDBJ databases">
        <authorList>
            <person name="Li J."/>
        </authorList>
    </citation>
    <scope>NUCLEOTIDE SEQUENCE [LARGE SCALE GENOMIC DNA]</scope>
    <source>
        <strain evidence="1 2">HL2-2</strain>
    </source>
</reference>
<evidence type="ECO:0000313" key="1">
    <source>
        <dbReference type="EMBL" id="MUU77545.1"/>
    </source>
</evidence>
<dbReference type="AlphaFoldDB" id="A0A6L6U5R2"/>
<keyword evidence="2" id="KW-1185">Reference proteome</keyword>
<proteinExistence type="predicted"/>
<comment type="caution">
    <text evidence="1">The sequence shown here is derived from an EMBL/GenBank/DDBJ whole genome shotgun (WGS) entry which is preliminary data.</text>
</comment>
<dbReference type="EMBL" id="WOWS01000001">
    <property type="protein sequence ID" value="MUU77545.1"/>
    <property type="molecule type" value="Genomic_DNA"/>
</dbReference>
<accession>A0A6L6U5R2</accession>
<gene>
    <name evidence="1" type="ORF">GN138_03735</name>
</gene>
<protein>
    <submittedName>
        <fullName evidence="1">Uncharacterized protein</fullName>
    </submittedName>
</protein>
<dbReference type="Proteomes" id="UP000478208">
    <property type="component" value="Unassembled WGS sequence"/>
</dbReference>
<sequence>MKAYIIAIATFLTFSFGFSQTFKTEHGKSFKKESEKDIYNIVFPSPYGFMTLHHLDNVMMDNIKAMVLTKYDQTFQAIDSKTFNLPKLGLRASDLRRVIETDDQLLFLSTVMDKKSKLHQLNAQVYTQADNSVSDNTIIASFDIEGYSKSGFFNIATSPDQSKIAIVANLPFEKKSNEKVKIWVYDTSLNLLWNQSETLNYSSERAYNEEVFVDNTGKVSMVKVTDEYKKTRKSEILNFNGNSVETIEFSSDGFMPMSTELIDVNGKSMLTGFYWNGKKAIIKINEKEGQDNDGAYLYDLNLNKLIGIHQWSSTINSEDLKSLAIVDTKVIGDEIYVFGEKQLTDSAFRKSGNSMSTELDYFYTYGSSIIVNMDTKGTLKGFTPLFKEMKLKNHQKEIGSFTALNLENGIRVLSNYNDRSSLNSFYTDNNITYLKPKVRLTDHSIPTTPNILPKTVVPVKNYGIVYYITKLGDQYWLNKMTW</sequence>
<dbReference type="RefSeq" id="WP_157362245.1">
    <property type="nucleotide sequence ID" value="NZ_WOWS01000001.1"/>
</dbReference>
<name>A0A6L6U5R2_9FLAO</name>
<organism evidence="1 2">
    <name type="scientific">Winogradskyella endarachnes</name>
    <dbReference type="NCBI Taxonomy" id="2681965"/>
    <lineage>
        <taxon>Bacteria</taxon>
        <taxon>Pseudomonadati</taxon>
        <taxon>Bacteroidota</taxon>
        <taxon>Flavobacteriia</taxon>
        <taxon>Flavobacteriales</taxon>
        <taxon>Flavobacteriaceae</taxon>
        <taxon>Winogradskyella</taxon>
    </lineage>
</organism>
<evidence type="ECO:0000313" key="2">
    <source>
        <dbReference type="Proteomes" id="UP000478208"/>
    </source>
</evidence>